<accession>A0AA36F2Q8</accession>
<sequence length="90" mass="10127">MLSKILIHKFLGNCVLEISKGIGRRQMKRSILILGIIGMVLMSFVASAPFMPELDFENLESGGLTAEEQSRARVSQKMLQFIKKELDSEQ</sequence>
<keyword evidence="1" id="KW-0812">Transmembrane</keyword>
<keyword evidence="1" id="KW-0472">Membrane</keyword>
<evidence type="ECO:0000313" key="3">
    <source>
        <dbReference type="Proteomes" id="UP001162480"/>
    </source>
</evidence>
<gene>
    <name evidence="2" type="ORF">OCTVUL_1B007591</name>
</gene>
<feature type="transmembrane region" description="Helical" evidence="1">
    <location>
        <begin position="31"/>
        <end position="51"/>
    </location>
</feature>
<evidence type="ECO:0000313" key="2">
    <source>
        <dbReference type="EMBL" id="CAI9723501.1"/>
    </source>
</evidence>
<dbReference type="AlphaFoldDB" id="A0AA36F2Q8"/>
<dbReference type="Proteomes" id="UP001162480">
    <property type="component" value="Chromosome 5"/>
</dbReference>
<protein>
    <submittedName>
        <fullName evidence="2">Uncharacterized protein</fullName>
    </submittedName>
</protein>
<organism evidence="2 3">
    <name type="scientific">Octopus vulgaris</name>
    <name type="common">Common octopus</name>
    <dbReference type="NCBI Taxonomy" id="6645"/>
    <lineage>
        <taxon>Eukaryota</taxon>
        <taxon>Metazoa</taxon>
        <taxon>Spiralia</taxon>
        <taxon>Lophotrochozoa</taxon>
        <taxon>Mollusca</taxon>
        <taxon>Cephalopoda</taxon>
        <taxon>Coleoidea</taxon>
        <taxon>Octopodiformes</taxon>
        <taxon>Octopoda</taxon>
        <taxon>Incirrata</taxon>
        <taxon>Octopodidae</taxon>
        <taxon>Octopus</taxon>
    </lineage>
</organism>
<dbReference type="EMBL" id="OX597818">
    <property type="protein sequence ID" value="CAI9723501.1"/>
    <property type="molecule type" value="Genomic_DNA"/>
</dbReference>
<keyword evidence="3" id="KW-1185">Reference proteome</keyword>
<name>A0AA36F2Q8_OCTVU</name>
<evidence type="ECO:0000256" key="1">
    <source>
        <dbReference type="SAM" id="Phobius"/>
    </source>
</evidence>
<proteinExistence type="predicted"/>
<reference evidence="2" key="1">
    <citation type="submission" date="2023-08" db="EMBL/GenBank/DDBJ databases">
        <authorList>
            <person name="Alioto T."/>
            <person name="Alioto T."/>
            <person name="Gomez Garrido J."/>
        </authorList>
    </citation>
    <scope>NUCLEOTIDE SEQUENCE</scope>
</reference>
<keyword evidence="1" id="KW-1133">Transmembrane helix</keyword>